<evidence type="ECO:0000259" key="12">
    <source>
        <dbReference type="Pfam" id="PF08546"/>
    </source>
</evidence>
<evidence type="ECO:0000259" key="11">
    <source>
        <dbReference type="Pfam" id="PF02558"/>
    </source>
</evidence>
<dbReference type="InterPro" id="IPR036291">
    <property type="entry name" value="NAD(P)-bd_dom_sf"/>
</dbReference>
<dbReference type="InterPro" id="IPR003710">
    <property type="entry name" value="ApbA"/>
</dbReference>
<dbReference type="RefSeq" id="WP_200597835.1">
    <property type="nucleotide sequence ID" value="NZ_JAEPBG010000022.1"/>
</dbReference>
<dbReference type="InterPro" id="IPR013332">
    <property type="entry name" value="KPR_N"/>
</dbReference>
<protein>
    <recommendedName>
        <fullName evidence="4 10">2-dehydropantoate 2-reductase</fullName>
        <ecNumber evidence="3 10">1.1.1.169</ecNumber>
    </recommendedName>
    <alternativeName>
        <fullName evidence="8 10">Ketopantoate reductase</fullName>
    </alternativeName>
</protein>
<dbReference type="InterPro" id="IPR008927">
    <property type="entry name" value="6-PGluconate_DH-like_C_sf"/>
</dbReference>
<sequence length="329" mass="35170">MKVCIYGAGAIGGYLGARLHGGGHDVTLIARGAHLDAIRRNGLTLRTPHDTRSVQIHATDRPAQAEPQEAVFVTVKASGLEPVAASLAPLLTPRTPVVFIGNGLPWWYFLERRDEEVKIAGLSPVADAMLRVVRPENVVGGVMGIPCSVLEPGVVQVQDESAKMGGLVLGAASARSNQQAAELARRLSESGVPARAVDDIRPEVWKKLAANVGSGPLSVLTQAPLNVLFRNPYCCRLRMLVQREIIAIAAAMGCHIEYDVKKSLQAAASVRHLPSMLQDLLAGRPLETGVLLDAPLNLARHKGVPAPILEMLAELTKTRALARSDQPQH</sequence>
<dbReference type="Pfam" id="PF02558">
    <property type="entry name" value="ApbA"/>
    <property type="match status" value="1"/>
</dbReference>
<evidence type="ECO:0000313" key="14">
    <source>
        <dbReference type="Proteomes" id="UP000622890"/>
    </source>
</evidence>
<keyword evidence="5 10" id="KW-0566">Pantothenate biosynthesis</keyword>
<dbReference type="NCBIfam" id="TIGR00745">
    <property type="entry name" value="apbA_panE"/>
    <property type="match status" value="1"/>
</dbReference>
<reference evidence="13" key="1">
    <citation type="submission" date="2021-01" db="EMBL/GenBank/DDBJ databases">
        <title>Genome sequence of strain Noviherbaspirillum sp. DKR-6.</title>
        <authorList>
            <person name="Chaudhary D.K."/>
        </authorList>
    </citation>
    <scope>NUCLEOTIDE SEQUENCE</scope>
    <source>
        <strain evidence="13">DKR-6</strain>
    </source>
</reference>
<dbReference type="Gene3D" id="3.40.50.720">
    <property type="entry name" value="NAD(P)-binding Rossmann-like Domain"/>
    <property type="match status" value="1"/>
</dbReference>
<dbReference type="NCBIfam" id="NF005089">
    <property type="entry name" value="PRK06522.1-4"/>
    <property type="match status" value="1"/>
</dbReference>
<keyword evidence="14" id="KW-1185">Reference proteome</keyword>
<feature type="domain" description="Ketopantoate reductase N-terminal" evidence="11">
    <location>
        <begin position="3"/>
        <end position="159"/>
    </location>
</feature>
<dbReference type="GO" id="GO:0005737">
    <property type="term" value="C:cytoplasm"/>
    <property type="evidence" value="ECO:0007669"/>
    <property type="project" value="TreeGrafter"/>
</dbReference>
<gene>
    <name evidence="13" type="ORF">JJB74_28275</name>
</gene>
<comment type="function">
    <text evidence="10">Catalyzes the NADPH-dependent reduction of ketopantoate into pantoic acid.</text>
</comment>
<dbReference type="Gene3D" id="1.10.1040.10">
    <property type="entry name" value="N-(1-d-carboxylethyl)-l-norvaline Dehydrogenase, domain 2"/>
    <property type="match status" value="1"/>
</dbReference>
<dbReference type="InterPro" id="IPR013328">
    <property type="entry name" value="6PGD_dom2"/>
</dbReference>
<name>A0A934T440_9BURK</name>
<dbReference type="FunFam" id="1.10.1040.10:FF:000017">
    <property type="entry name" value="2-dehydropantoate 2-reductase"/>
    <property type="match status" value="1"/>
</dbReference>
<comment type="pathway">
    <text evidence="1 10">Cofactor biosynthesis; (R)-pantothenate biosynthesis; (R)-pantoate from 3-methyl-2-oxobutanoate: step 2/2.</text>
</comment>
<dbReference type="SUPFAM" id="SSF51735">
    <property type="entry name" value="NAD(P)-binding Rossmann-fold domains"/>
    <property type="match status" value="1"/>
</dbReference>
<proteinExistence type="inferred from homology"/>
<comment type="catalytic activity">
    <reaction evidence="9 10">
        <text>(R)-pantoate + NADP(+) = 2-dehydropantoate + NADPH + H(+)</text>
        <dbReference type="Rhea" id="RHEA:16233"/>
        <dbReference type="ChEBI" id="CHEBI:11561"/>
        <dbReference type="ChEBI" id="CHEBI:15378"/>
        <dbReference type="ChEBI" id="CHEBI:15980"/>
        <dbReference type="ChEBI" id="CHEBI:57783"/>
        <dbReference type="ChEBI" id="CHEBI:58349"/>
        <dbReference type="EC" id="1.1.1.169"/>
    </reaction>
</comment>
<evidence type="ECO:0000256" key="8">
    <source>
        <dbReference type="ARBA" id="ARBA00032024"/>
    </source>
</evidence>
<feature type="domain" description="Ketopantoate reductase C-terminal" evidence="12">
    <location>
        <begin position="199"/>
        <end position="318"/>
    </location>
</feature>
<dbReference type="PANTHER" id="PTHR21708:SF45">
    <property type="entry name" value="2-DEHYDROPANTOATE 2-REDUCTASE"/>
    <property type="match status" value="1"/>
</dbReference>
<dbReference type="InterPro" id="IPR013752">
    <property type="entry name" value="KPA_reductase"/>
</dbReference>
<organism evidence="13 14">
    <name type="scientific">Noviherbaspirillum pedocola</name>
    <dbReference type="NCBI Taxonomy" id="2801341"/>
    <lineage>
        <taxon>Bacteria</taxon>
        <taxon>Pseudomonadati</taxon>
        <taxon>Pseudomonadota</taxon>
        <taxon>Betaproteobacteria</taxon>
        <taxon>Burkholderiales</taxon>
        <taxon>Oxalobacteraceae</taxon>
        <taxon>Noviherbaspirillum</taxon>
    </lineage>
</organism>
<evidence type="ECO:0000256" key="6">
    <source>
        <dbReference type="ARBA" id="ARBA00022857"/>
    </source>
</evidence>
<dbReference type="EMBL" id="JAEPBG010000022">
    <property type="protein sequence ID" value="MBK4738533.1"/>
    <property type="molecule type" value="Genomic_DNA"/>
</dbReference>
<dbReference type="GO" id="GO:0015940">
    <property type="term" value="P:pantothenate biosynthetic process"/>
    <property type="evidence" value="ECO:0007669"/>
    <property type="project" value="UniProtKB-KW"/>
</dbReference>
<evidence type="ECO:0000256" key="7">
    <source>
        <dbReference type="ARBA" id="ARBA00023002"/>
    </source>
</evidence>
<dbReference type="GO" id="GO:0008677">
    <property type="term" value="F:2-dehydropantoate 2-reductase activity"/>
    <property type="evidence" value="ECO:0007669"/>
    <property type="project" value="UniProtKB-EC"/>
</dbReference>
<dbReference type="Pfam" id="PF08546">
    <property type="entry name" value="ApbA_C"/>
    <property type="match status" value="1"/>
</dbReference>
<dbReference type="EC" id="1.1.1.169" evidence="3 10"/>
<keyword evidence="7 10" id="KW-0560">Oxidoreductase</keyword>
<evidence type="ECO:0000256" key="3">
    <source>
        <dbReference type="ARBA" id="ARBA00013014"/>
    </source>
</evidence>
<accession>A0A934T440</accession>
<dbReference type="SUPFAM" id="SSF48179">
    <property type="entry name" value="6-phosphogluconate dehydrogenase C-terminal domain-like"/>
    <property type="match status" value="1"/>
</dbReference>
<dbReference type="Proteomes" id="UP000622890">
    <property type="component" value="Unassembled WGS sequence"/>
</dbReference>
<evidence type="ECO:0000256" key="1">
    <source>
        <dbReference type="ARBA" id="ARBA00004994"/>
    </source>
</evidence>
<evidence type="ECO:0000256" key="5">
    <source>
        <dbReference type="ARBA" id="ARBA00022655"/>
    </source>
</evidence>
<keyword evidence="6 10" id="KW-0521">NADP</keyword>
<evidence type="ECO:0000313" key="13">
    <source>
        <dbReference type="EMBL" id="MBK4738533.1"/>
    </source>
</evidence>
<evidence type="ECO:0000256" key="10">
    <source>
        <dbReference type="RuleBase" id="RU362068"/>
    </source>
</evidence>
<dbReference type="InterPro" id="IPR051402">
    <property type="entry name" value="KPR-Related"/>
</dbReference>
<evidence type="ECO:0000256" key="4">
    <source>
        <dbReference type="ARBA" id="ARBA00019465"/>
    </source>
</evidence>
<dbReference type="PANTHER" id="PTHR21708">
    <property type="entry name" value="PROBABLE 2-DEHYDROPANTOATE 2-REDUCTASE"/>
    <property type="match status" value="1"/>
</dbReference>
<evidence type="ECO:0000256" key="2">
    <source>
        <dbReference type="ARBA" id="ARBA00007870"/>
    </source>
</evidence>
<evidence type="ECO:0000256" key="9">
    <source>
        <dbReference type="ARBA" id="ARBA00048793"/>
    </source>
</evidence>
<dbReference type="AlphaFoldDB" id="A0A934T440"/>
<comment type="similarity">
    <text evidence="2 10">Belongs to the ketopantoate reductase family.</text>
</comment>
<comment type="caution">
    <text evidence="13">The sequence shown here is derived from an EMBL/GenBank/DDBJ whole genome shotgun (WGS) entry which is preliminary data.</text>
</comment>